<proteinExistence type="predicted"/>
<evidence type="ECO:0000256" key="2">
    <source>
        <dbReference type="ARBA" id="ARBA00022490"/>
    </source>
</evidence>
<comment type="subcellular location">
    <subcellularLocation>
        <location evidence="1">Cytoplasm</location>
    </subcellularLocation>
</comment>
<dbReference type="SMART" id="SM00325">
    <property type="entry name" value="RhoGEF"/>
    <property type="match status" value="1"/>
</dbReference>
<keyword evidence="3" id="KW-0344">Guanine-nucleotide releasing factor</keyword>
<dbReference type="SUPFAM" id="SSF48065">
    <property type="entry name" value="DBL homology domain (DH-domain)"/>
    <property type="match status" value="1"/>
</dbReference>
<evidence type="ECO:0000256" key="4">
    <source>
        <dbReference type="SAM" id="MobiDB-lite"/>
    </source>
</evidence>
<accession>A0A851AZS4</accession>
<dbReference type="PROSITE" id="PS50010">
    <property type="entry name" value="DH_2"/>
    <property type="match status" value="1"/>
</dbReference>
<keyword evidence="7" id="KW-1185">Reference proteome</keyword>
<feature type="domain" description="DH" evidence="5">
    <location>
        <begin position="38"/>
        <end position="189"/>
    </location>
</feature>
<organism evidence="6 7">
    <name type="scientific">Picathartes gymnocephalus</name>
    <name type="common">White-necked rockfowl</name>
    <dbReference type="NCBI Taxonomy" id="175131"/>
    <lineage>
        <taxon>Eukaryota</taxon>
        <taxon>Metazoa</taxon>
        <taxon>Chordata</taxon>
        <taxon>Craniata</taxon>
        <taxon>Vertebrata</taxon>
        <taxon>Euteleostomi</taxon>
        <taxon>Archelosauria</taxon>
        <taxon>Archosauria</taxon>
        <taxon>Dinosauria</taxon>
        <taxon>Saurischia</taxon>
        <taxon>Theropoda</taxon>
        <taxon>Coelurosauria</taxon>
        <taxon>Aves</taxon>
        <taxon>Neognathae</taxon>
        <taxon>Neoaves</taxon>
        <taxon>Telluraves</taxon>
        <taxon>Australaves</taxon>
        <taxon>Passeriformes</taxon>
        <taxon>Picathartidae</taxon>
        <taxon>Picathartes</taxon>
    </lineage>
</organism>
<evidence type="ECO:0000256" key="3">
    <source>
        <dbReference type="ARBA" id="ARBA00022658"/>
    </source>
</evidence>
<protein>
    <submittedName>
        <fullName evidence="6">SPT13 protein</fullName>
    </submittedName>
</protein>
<evidence type="ECO:0000256" key="1">
    <source>
        <dbReference type="ARBA" id="ARBA00004496"/>
    </source>
</evidence>
<reference evidence="6" key="1">
    <citation type="submission" date="2019-10" db="EMBL/GenBank/DDBJ databases">
        <title>Bird 10,000 Genomes (B10K) Project - Family phase.</title>
        <authorList>
            <person name="Zhang G."/>
        </authorList>
    </citation>
    <scope>NUCLEOTIDE SEQUENCE</scope>
    <source>
        <strain evidence="6">B10K-DU-012-30</strain>
        <tissue evidence="6">Muscle</tissue>
    </source>
</reference>
<dbReference type="EMBL" id="WEKY01018074">
    <property type="protein sequence ID" value="NWI38999.1"/>
    <property type="molecule type" value="Genomic_DNA"/>
</dbReference>
<dbReference type="Proteomes" id="UP000631391">
    <property type="component" value="Unassembled WGS sequence"/>
</dbReference>
<evidence type="ECO:0000259" key="5">
    <source>
        <dbReference type="PROSITE" id="PS50010"/>
    </source>
</evidence>
<feature type="compositionally biased region" description="Basic and acidic residues" evidence="4">
    <location>
        <begin position="23"/>
        <end position="33"/>
    </location>
</feature>
<dbReference type="Gene3D" id="1.20.900.10">
    <property type="entry name" value="Dbl homology (DH) domain"/>
    <property type="match status" value="1"/>
</dbReference>
<dbReference type="AlphaFoldDB" id="A0A851AZS4"/>
<dbReference type="OrthoDB" id="660555at2759"/>
<dbReference type="PANTHER" id="PTHR47544:SF5">
    <property type="entry name" value="SPERMATOGENESIS-ASSOCIATED 13"/>
    <property type="match status" value="1"/>
</dbReference>
<dbReference type="GO" id="GO:0005085">
    <property type="term" value="F:guanyl-nucleotide exchange factor activity"/>
    <property type="evidence" value="ECO:0007669"/>
    <property type="project" value="UniProtKB-KW"/>
</dbReference>
<comment type="caution">
    <text evidence="6">The sequence shown here is derived from an EMBL/GenBank/DDBJ whole genome shotgun (WGS) entry which is preliminary data.</text>
</comment>
<sequence>LRVNQEEVPENCSNIQDEEQDSDISKHRQKIAENRDQMRTNVIQEIMKTERVYIKHLKDICENESLRLVVARIMKLEYTHKTCFTFKKCLHKTSSLPHIRNAFLSCCRDQFSQEGFAIYSEYCNNHPSACTELSKLMKQGKYRHFFEACRLLQQMIDIAIDGFLLTPVQKICKYPLQLAELLKYTTQEH</sequence>
<feature type="non-terminal residue" evidence="6">
    <location>
        <position position="1"/>
    </location>
</feature>
<evidence type="ECO:0000313" key="7">
    <source>
        <dbReference type="Proteomes" id="UP000631391"/>
    </source>
</evidence>
<dbReference type="InterPro" id="IPR035899">
    <property type="entry name" value="DBL_dom_sf"/>
</dbReference>
<dbReference type="GO" id="GO:0005737">
    <property type="term" value="C:cytoplasm"/>
    <property type="evidence" value="ECO:0007669"/>
    <property type="project" value="UniProtKB-SubCell"/>
</dbReference>
<dbReference type="InterPro" id="IPR000219">
    <property type="entry name" value="DH_dom"/>
</dbReference>
<evidence type="ECO:0000313" key="6">
    <source>
        <dbReference type="EMBL" id="NWI38999.1"/>
    </source>
</evidence>
<gene>
    <name evidence="6" type="primary">Spata13</name>
    <name evidence="6" type="ORF">PICGYM_R09039</name>
</gene>
<dbReference type="Pfam" id="PF00621">
    <property type="entry name" value="RhoGEF"/>
    <property type="match status" value="1"/>
</dbReference>
<keyword evidence="2" id="KW-0963">Cytoplasm</keyword>
<dbReference type="PANTHER" id="PTHR47544">
    <property type="entry name" value="RHO GUANINE NUCLEOTIDE EXCHANGE FACTOR 4"/>
    <property type="match status" value="1"/>
</dbReference>
<name>A0A851AZS4_PICGY</name>
<feature type="non-terminal residue" evidence="6">
    <location>
        <position position="189"/>
    </location>
</feature>
<feature type="region of interest" description="Disordered" evidence="4">
    <location>
        <begin position="1"/>
        <end position="33"/>
    </location>
</feature>